<dbReference type="RefSeq" id="WP_379672512.1">
    <property type="nucleotide sequence ID" value="NZ_JBHUCJ010000183.1"/>
</dbReference>
<keyword evidence="1" id="KW-1133">Transmembrane helix</keyword>
<reference evidence="2 3" key="1">
    <citation type="submission" date="2024-09" db="EMBL/GenBank/DDBJ databases">
        <title>Genomes of Rahnella.</title>
        <authorList>
            <person name="Mnguni F.C."/>
            <person name="Shin G.Y."/>
            <person name="Coutinho T."/>
        </authorList>
    </citation>
    <scope>NUCLEOTIDE SEQUENCE [LARGE SCALE GENOMIC DNA]</scope>
    <source>
        <strain evidence="2 3">20WA0057</strain>
    </source>
</reference>
<evidence type="ECO:0000313" key="2">
    <source>
        <dbReference type="EMBL" id="MFD3227256.1"/>
    </source>
</evidence>
<gene>
    <name evidence="2" type="ORF">ACFPK4_27415</name>
</gene>
<sequence>MADGISLWVPVISALAASVLTGTIQYFMNRQNHYFALEREEKAMAERLRQEKEVKQEKIDRERHFIAIELVFLLEQFAETCSNVVADTGEYNADPQPTHEPTVDYPELSFTDVTGNWQVLDTRLMYRIRELLVLQREARNAIAYAYECDSNGECKDYFRERWYQYARLGLKAIIQVRRLRKMAGFPDTRLAISEWSAQPVLKEMWRIERRRRAKASLEYREQCEDQDYPESMTL</sequence>
<accession>A0ABW6CJ47</accession>
<evidence type="ECO:0008006" key="4">
    <source>
        <dbReference type="Google" id="ProtNLM"/>
    </source>
</evidence>
<keyword evidence="1" id="KW-0812">Transmembrane</keyword>
<proteinExistence type="predicted"/>
<organism evidence="2 3">
    <name type="scientific">Rahnella sp. (strain Y9602)</name>
    <dbReference type="NCBI Taxonomy" id="2703885"/>
    <lineage>
        <taxon>Bacteria</taxon>
        <taxon>Pseudomonadati</taxon>
        <taxon>Pseudomonadota</taxon>
        <taxon>Gammaproteobacteria</taxon>
        <taxon>Enterobacterales</taxon>
        <taxon>Yersiniaceae</taxon>
        <taxon>Rahnella</taxon>
    </lineage>
</organism>
<protein>
    <recommendedName>
        <fullName evidence="4">Phage antitermination protein Q</fullName>
    </recommendedName>
</protein>
<dbReference type="EMBL" id="JBHUCJ010000183">
    <property type="protein sequence ID" value="MFD3227256.1"/>
    <property type="molecule type" value="Genomic_DNA"/>
</dbReference>
<feature type="transmembrane region" description="Helical" evidence="1">
    <location>
        <begin position="6"/>
        <end position="27"/>
    </location>
</feature>
<dbReference type="Proteomes" id="UP001598201">
    <property type="component" value="Unassembled WGS sequence"/>
</dbReference>
<keyword evidence="3" id="KW-1185">Reference proteome</keyword>
<name>A0ABW6CJ47_RAHSY</name>
<keyword evidence="1" id="KW-0472">Membrane</keyword>
<comment type="caution">
    <text evidence="2">The sequence shown here is derived from an EMBL/GenBank/DDBJ whole genome shotgun (WGS) entry which is preliminary data.</text>
</comment>
<evidence type="ECO:0000256" key="1">
    <source>
        <dbReference type="SAM" id="Phobius"/>
    </source>
</evidence>
<evidence type="ECO:0000313" key="3">
    <source>
        <dbReference type="Proteomes" id="UP001598201"/>
    </source>
</evidence>